<dbReference type="Proteomes" id="UP001146351">
    <property type="component" value="Unassembled WGS sequence"/>
</dbReference>
<dbReference type="AlphaFoldDB" id="A0A9W9ISB5"/>
<feature type="signal peptide" evidence="3">
    <location>
        <begin position="1"/>
        <end position="28"/>
    </location>
</feature>
<sequence length="432" mass="46184">MNPIPVAFSSPVLSLFSCLVLLSVPVSATIDPLLERSGNYEKLVPLDKPLLAIQIGSIVGSYVIFVAVLLALLLLVGRKLRRTVQSSNYSLQMEMLKPVKPAVSMDPSPISPISHNLPSPSKSSGFTASWGSLGRGTRPSHASFNGSMVTVDESVVASDRQRAQDEMEMLYAAVMEHDAKKASGVNVSARDSDSQTQSPDSQLTNPFTDRAVSQISEAPPPVPPKSPRPSRLSKLFSSNTRSSPDAGKLRSPRLNIRKQQISSPLASPDATSSQAYPPEQPPLSPRFYTPGPPPSAPRAGPAAPATPVGLPGPASPKIGKIGSPSGRARPPAPLSLATASKPASSLPFRDAYPLQSAPATKTTILERPTKNRNGPITGMPTPYSAYMPFTPVTPFTPGRTVKKHERRRQERENGLRVLNEDDLVKGEDDMWG</sequence>
<accession>A0A9W9ISB5</accession>
<keyword evidence="2" id="KW-0472">Membrane</keyword>
<dbReference type="EMBL" id="JAPQKO010000001">
    <property type="protein sequence ID" value="KAJ5183348.1"/>
    <property type="molecule type" value="Genomic_DNA"/>
</dbReference>
<feature type="compositionally biased region" description="Basic and acidic residues" evidence="1">
    <location>
        <begin position="407"/>
        <end position="432"/>
    </location>
</feature>
<evidence type="ECO:0000256" key="1">
    <source>
        <dbReference type="SAM" id="MobiDB-lite"/>
    </source>
</evidence>
<feature type="region of interest" description="Disordered" evidence="1">
    <location>
        <begin position="114"/>
        <end position="145"/>
    </location>
</feature>
<evidence type="ECO:0000256" key="3">
    <source>
        <dbReference type="SAM" id="SignalP"/>
    </source>
</evidence>
<feature type="chain" id="PRO_5040935677" evidence="3">
    <location>
        <begin position="29"/>
        <end position="432"/>
    </location>
</feature>
<evidence type="ECO:0000313" key="5">
    <source>
        <dbReference type="Proteomes" id="UP001146351"/>
    </source>
</evidence>
<feature type="transmembrane region" description="Helical" evidence="2">
    <location>
        <begin position="52"/>
        <end position="76"/>
    </location>
</feature>
<evidence type="ECO:0000256" key="2">
    <source>
        <dbReference type="SAM" id="Phobius"/>
    </source>
</evidence>
<keyword evidence="5" id="KW-1185">Reference proteome</keyword>
<comment type="caution">
    <text evidence="4">The sequence shown here is derived from an EMBL/GenBank/DDBJ whole genome shotgun (WGS) entry which is preliminary data.</text>
</comment>
<feature type="compositionally biased region" description="Polar residues" evidence="1">
    <location>
        <begin position="203"/>
        <end position="216"/>
    </location>
</feature>
<proteinExistence type="predicted"/>
<reference evidence="4" key="1">
    <citation type="submission" date="2022-11" db="EMBL/GenBank/DDBJ databases">
        <authorList>
            <person name="Petersen C."/>
        </authorList>
    </citation>
    <scope>NUCLEOTIDE SEQUENCE</scope>
    <source>
        <strain evidence="4">IBT 21917</strain>
    </source>
</reference>
<feature type="compositionally biased region" description="Low complexity" evidence="1">
    <location>
        <begin position="297"/>
        <end position="312"/>
    </location>
</feature>
<feature type="region of interest" description="Disordered" evidence="1">
    <location>
        <begin position="182"/>
        <end position="432"/>
    </location>
</feature>
<keyword evidence="2" id="KW-0812">Transmembrane</keyword>
<organism evidence="4 5">
    <name type="scientific">Penicillium capsulatum</name>
    <dbReference type="NCBI Taxonomy" id="69766"/>
    <lineage>
        <taxon>Eukaryota</taxon>
        <taxon>Fungi</taxon>
        <taxon>Dikarya</taxon>
        <taxon>Ascomycota</taxon>
        <taxon>Pezizomycotina</taxon>
        <taxon>Eurotiomycetes</taxon>
        <taxon>Eurotiomycetidae</taxon>
        <taxon>Eurotiales</taxon>
        <taxon>Aspergillaceae</taxon>
        <taxon>Penicillium</taxon>
    </lineage>
</organism>
<feature type="compositionally biased region" description="Pro residues" evidence="1">
    <location>
        <begin position="218"/>
        <end position="227"/>
    </location>
</feature>
<reference evidence="4" key="2">
    <citation type="journal article" date="2023" name="IMA Fungus">
        <title>Comparative genomic study of the Penicillium genus elucidates a diverse pangenome and 15 lateral gene transfer events.</title>
        <authorList>
            <person name="Petersen C."/>
            <person name="Sorensen T."/>
            <person name="Nielsen M.R."/>
            <person name="Sondergaard T.E."/>
            <person name="Sorensen J.L."/>
            <person name="Fitzpatrick D.A."/>
            <person name="Frisvad J.C."/>
            <person name="Nielsen K.L."/>
        </authorList>
    </citation>
    <scope>NUCLEOTIDE SEQUENCE</scope>
    <source>
        <strain evidence="4">IBT 21917</strain>
    </source>
</reference>
<gene>
    <name evidence="4" type="ORF">N7492_000964</name>
</gene>
<keyword evidence="2" id="KW-1133">Transmembrane helix</keyword>
<keyword evidence="3" id="KW-0732">Signal</keyword>
<name>A0A9W9ISB5_9EURO</name>
<evidence type="ECO:0000313" key="4">
    <source>
        <dbReference type="EMBL" id="KAJ5183348.1"/>
    </source>
</evidence>
<protein>
    <submittedName>
        <fullName evidence="4">Uncharacterized protein</fullName>
    </submittedName>
</protein>
<feature type="compositionally biased region" description="Pro residues" evidence="1">
    <location>
        <begin position="278"/>
        <end position="296"/>
    </location>
</feature>
<feature type="compositionally biased region" description="Polar residues" evidence="1">
    <location>
        <begin position="114"/>
        <end position="130"/>
    </location>
</feature>
<dbReference type="OrthoDB" id="4524805at2759"/>
<feature type="compositionally biased region" description="Polar residues" evidence="1">
    <location>
        <begin position="257"/>
        <end position="275"/>
    </location>
</feature>